<evidence type="ECO:0000256" key="9">
    <source>
        <dbReference type="PROSITE-ProRule" id="PRU00134"/>
    </source>
</evidence>
<evidence type="ECO:0000259" key="10">
    <source>
        <dbReference type="PROSITE" id="PS50865"/>
    </source>
</evidence>
<dbReference type="Pfam" id="PF05577">
    <property type="entry name" value="Peptidase_S28"/>
    <property type="match status" value="1"/>
</dbReference>
<dbReference type="GO" id="GO:0008270">
    <property type="term" value="F:zinc ion binding"/>
    <property type="evidence" value="ECO:0007669"/>
    <property type="project" value="UniProtKB-KW"/>
</dbReference>
<dbReference type="PANTHER" id="PTHR11010">
    <property type="entry name" value="PROTEASE S28 PRO-X CARBOXYPEPTIDASE-RELATED"/>
    <property type="match status" value="1"/>
</dbReference>
<keyword evidence="4" id="KW-0732">Signal</keyword>
<dbReference type="GO" id="GO:0004180">
    <property type="term" value="F:carboxypeptidase activity"/>
    <property type="evidence" value="ECO:0007669"/>
    <property type="project" value="UniProtKB-KW"/>
</dbReference>
<proteinExistence type="inferred from homology"/>
<keyword evidence="5 9" id="KW-0863">Zinc-finger</keyword>
<accession>A0AAD7EWS0</accession>
<feature type="domain" description="MYND-type" evidence="10">
    <location>
        <begin position="432"/>
        <end position="474"/>
    </location>
</feature>
<gene>
    <name evidence="11" type="ORF">DFH08DRAFT_955635</name>
</gene>
<evidence type="ECO:0000313" key="11">
    <source>
        <dbReference type="EMBL" id="KAJ7354238.1"/>
    </source>
</evidence>
<evidence type="ECO:0000256" key="6">
    <source>
        <dbReference type="ARBA" id="ARBA00022801"/>
    </source>
</evidence>
<keyword evidence="11" id="KW-0121">Carboxypeptidase</keyword>
<protein>
    <submittedName>
        <fullName evidence="11">Serine carboxypeptidase S28-domain-containing protein</fullName>
    </submittedName>
</protein>
<dbReference type="GO" id="GO:0008239">
    <property type="term" value="F:dipeptidyl-peptidase activity"/>
    <property type="evidence" value="ECO:0007669"/>
    <property type="project" value="TreeGrafter"/>
</dbReference>
<dbReference type="Proteomes" id="UP001218218">
    <property type="component" value="Unassembled WGS sequence"/>
</dbReference>
<dbReference type="Gene3D" id="3.40.50.1820">
    <property type="entry name" value="alpha/beta hydrolase"/>
    <property type="match status" value="1"/>
</dbReference>
<sequence length="937" mass="103481">MPPSLCNVSNAQKNQKIALAAAHGSEEALDRVDTILENASAAGNVTWAVPILPVFYANLDPAKIPSGAQLEETSTFAGGAVRLAFRSLSCFYRHTLTSVNKDTFPDLWPRLWSWIHFFDEYREVIQVEEVIGAHFLLMVSVCATDSWELIYSTPGFRRVVAAAWVATLQLDDPYLMTLGLDSLTACFNMLLETQCGDVAHAEEFIDGTGGCIVNLAQIVVAYITQVWSPRPADCPERGRTPALLGAVLDFVADIDTALGSDTMGRDGIGPFSTTLLHHGVIRALTLMAQFITHPGSGFANLPGQKTFQLLYKGYAFMDDTLSTAIGQLYIAEALQAGLLRVIVQSIVASKLNGALARICQMALPKCLLDYYDLRIVDAAFRDIEDMDELKDPAFLSAPEFEPWTNFSNLAHERIAIFKHYASKSPRLRGCDNAKCCKIADSALFKRCSSCRTAQYCSWECQRMDWRQGTHQKYCVSRNPLALGGSAPPLPSASSHTPSTYSGQMTRVRERQFMRALLTHDYHALKYNTILPEQVIFRGINPTCDPSFTLFDYTGSPGAARIEVQCALHSELMHRFHKNRFWCNAIARTLHSGGRIELHVMAVPEGRGTRYFLVPFYTQTGVVYDTLTEIAKRVDTDTIPMPELVAEFYRPGGPVFLVDSAIENYPTLLSTGVIGELAQNTSGISIILEHRYYGSSFPVSNLSADNMRLHTVDQALADTVDFVKTAEIPGHEGEDFAAPGRPWILYGVSVAGGNVSFTLKTDPDIIYGAISSSGIVQAFHGLPQFYYRVQQFGPQDCIASIENIVEKINTLLALKDAAAMVKLRTVFGLEDFLDIGDFGLTIAFPIGNALFYPVAGWQERNWDTALLLIQITAVDTVLASYTNNEPWKNPGNYADYIKRVVVPTCPAGHSLDSPECFGTHDPTVYTDVFDFSLTRTYV</sequence>
<keyword evidence="12" id="KW-1185">Reference proteome</keyword>
<dbReference type="SUPFAM" id="SSF144232">
    <property type="entry name" value="HIT/MYND zinc finger-like"/>
    <property type="match status" value="1"/>
</dbReference>
<evidence type="ECO:0000256" key="5">
    <source>
        <dbReference type="ARBA" id="ARBA00022771"/>
    </source>
</evidence>
<evidence type="ECO:0000256" key="2">
    <source>
        <dbReference type="ARBA" id="ARBA00022670"/>
    </source>
</evidence>
<keyword evidence="6" id="KW-0378">Hydrolase</keyword>
<dbReference type="PROSITE" id="PS50865">
    <property type="entry name" value="ZF_MYND_2"/>
    <property type="match status" value="1"/>
</dbReference>
<dbReference type="InterPro" id="IPR029058">
    <property type="entry name" value="AB_hydrolase_fold"/>
</dbReference>
<dbReference type="InterPro" id="IPR002893">
    <property type="entry name" value="Znf_MYND"/>
</dbReference>
<dbReference type="SUPFAM" id="SSF53474">
    <property type="entry name" value="alpha/beta-Hydrolases"/>
    <property type="match status" value="1"/>
</dbReference>
<keyword evidence="7" id="KW-0862">Zinc</keyword>
<evidence type="ECO:0000256" key="1">
    <source>
        <dbReference type="ARBA" id="ARBA00011079"/>
    </source>
</evidence>
<dbReference type="InterPro" id="IPR008758">
    <property type="entry name" value="Peptidase_S28"/>
</dbReference>
<dbReference type="Gene3D" id="6.10.140.2220">
    <property type="match status" value="1"/>
</dbReference>
<comment type="similarity">
    <text evidence="1">Belongs to the peptidase S28 family.</text>
</comment>
<evidence type="ECO:0000256" key="4">
    <source>
        <dbReference type="ARBA" id="ARBA00022729"/>
    </source>
</evidence>
<evidence type="ECO:0000313" key="12">
    <source>
        <dbReference type="Proteomes" id="UP001218218"/>
    </source>
</evidence>
<reference evidence="11" key="1">
    <citation type="submission" date="2023-03" db="EMBL/GenBank/DDBJ databases">
        <title>Massive genome expansion in bonnet fungi (Mycena s.s.) driven by repeated elements and novel gene families across ecological guilds.</title>
        <authorList>
            <consortium name="Lawrence Berkeley National Laboratory"/>
            <person name="Harder C.B."/>
            <person name="Miyauchi S."/>
            <person name="Viragh M."/>
            <person name="Kuo A."/>
            <person name="Thoen E."/>
            <person name="Andreopoulos B."/>
            <person name="Lu D."/>
            <person name="Skrede I."/>
            <person name="Drula E."/>
            <person name="Henrissat B."/>
            <person name="Morin E."/>
            <person name="Kohler A."/>
            <person name="Barry K."/>
            <person name="LaButti K."/>
            <person name="Morin E."/>
            <person name="Salamov A."/>
            <person name="Lipzen A."/>
            <person name="Mereny Z."/>
            <person name="Hegedus B."/>
            <person name="Baldrian P."/>
            <person name="Stursova M."/>
            <person name="Weitz H."/>
            <person name="Taylor A."/>
            <person name="Grigoriev I.V."/>
            <person name="Nagy L.G."/>
            <person name="Martin F."/>
            <person name="Kauserud H."/>
        </authorList>
    </citation>
    <scope>NUCLEOTIDE SEQUENCE</scope>
    <source>
        <strain evidence="11">CBHHK002</strain>
    </source>
</reference>
<dbReference type="EMBL" id="JARIHO010000010">
    <property type="protein sequence ID" value="KAJ7354238.1"/>
    <property type="molecule type" value="Genomic_DNA"/>
</dbReference>
<dbReference type="AlphaFoldDB" id="A0AAD7EWS0"/>
<keyword evidence="8" id="KW-0325">Glycoprotein</keyword>
<dbReference type="GO" id="GO:0006508">
    <property type="term" value="P:proteolysis"/>
    <property type="evidence" value="ECO:0007669"/>
    <property type="project" value="UniProtKB-KW"/>
</dbReference>
<evidence type="ECO:0000256" key="3">
    <source>
        <dbReference type="ARBA" id="ARBA00022723"/>
    </source>
</evidence>
<dbReference type="GO" id="GO:0070008">
    <property type="term" value="F:serine-type exopeptidase activity"/>
    <property type="evidence" value="ECO:0007669"/>
    <property type="project" value="InterPro"/>
</dbReference>
<keyword evidence="3" id="KW-0479">Metal-binding</keyword>
<keyword evidence="2" id="KW-0645">Protease</keyword>
<organism evidence="11 12">
    <name type="scientific">Mycena albidolilacea</name>
    <dbReference type="NCBI Taxonomy" id="1033008"/>
    <lineage>
        <taxon>Eukaryota</taxon>
        <taxon>Fungi</taxon>
        <taxon>Dikarya</taxon>
        <taxon>Basidiomycota</taxon>
        <taxon>Agaricomycotina</taxon>
        <taxon>Agaricomycetes</taxon>
        <taxon>Agaricomycetidae</taxon>
        <taxon>Agaricales</taxon>
        <taxon>Marasmiineae</taxon>
        <taxon>Mycenaceae</taxon>
        <taxon>Mycena</taxon>
    </lineage>
</organism>
<evidence type="ECO:0000256" key="8">
    <source>
        <dbReference type="ARBA" id="ARBA00023180"/>
    </source>
</evidence>
<comment type="caution">
    <text evidence="11">The sequence shown here is derived from an EMBL/GenBank/DDBJ whole genome shotgun (WGS) entry which is preliminary data.</text>
</comment>
<dbReference type="PANTHER" id="PTHR11010:SF117">
    <property type="entry name" value="SERINE PROTEASE 16"/>
    <property type="match status" value="1"/>
</dbReference>
<name>A0AAD7EWS0_9AGAR</name>
<evidence type="ECO:0000256" key="7">
    <source>
        <dbReference type="ARBA" id="ARBA00022833"/>
    </source>
</evidence>